<dbReference type="InterPro" id="IPR000150">
    <property type="entry name" value="Cof"/>
</dbReference>
<dbReference type="NCBIfam" id="TIGR01484">
    <property type="entry name" value="HAD-SF-IIB"/>
    <property type="match status" value="1"/>
</dbReference>
<dbReference type="Pfam" id="PF08282">
    <property type="entry name" value="Hydrolase_3"/>
    <property type="match status" value="1"/>
</dbReference>
<dbReference type="SUPFAM" id="SSF56784">
    <property type="entry name" value="HAD-like"/>
    <property type="match status" value="1"/>
</dbReference>
<dbReference type="GO" id="GO:0005829">
    <property type="term" value="C:cytosol"/>
    <property type="evidence" value="ECO:0007669"/>
    <property type="project" value="TreeGrafter"/>
</dbReference>
<reference evidence="1 2" key="1">
    <citation type="submission" date="2019-03" db="EMBL/GenBank/DDBJ databases">
        <title>Diversity of the mouse oral microbiome.</title>
        <authorList>
            <person name="Joseph S."/>
            <person name="Aduse-Opoku J."/>
            <person name="Curtis M."/>
            <person name="Wade W."/>
            <person name="Hashim A."/>
        </authorList>
    </citation>
    <scope>NUCLEOTIDE SEQUENCE [LARGE SCALE GENOMIC DNA]</scope>
    <source>
        <strain evidence="1 2">P11</strain>
    </source>
</reference>
<dbReference type="GO" id="GO:0016791">
    <property type="term" value="F:phosphatase activity"/>
    <property type="evidence" value="ECO:0007669"/>
    <property type="project" value="TreeGrafter"/>
</dbReference>
<organism evidence="1 2">
    <name type="scientific">Dysgonomonas mossii</name>
    <dbReference type="NCBI Taxonomy" id="163665"/>
    <lineage>
        <taxon>Bacteria</taxon>
        <taxon>Pseudomonadati</taxon>
        <taxon>Bacteroidota</taxon>
        <taxon>Bacteroidia</taxon>
        <taxon>Bacteroidales</taxon>
        <taxon>Dysgonomonadaceae</taxon>
        <taxon>Dysgonomonas</taxon>
    </lineage>
</organism>
<dbReference type="SFLD" id="SFLDG01144">
    <property type="entry name" value="C2.B.4:_PGP_Like"/>
    <property type="match status" value="1"/>
</dbReference>
<dbReference type="Proteomes" id="UP000298285">
    <property type="component" value="Unassembled WGS sequence"/>
</dbReference>
<dbReference type="PROSITE" id="PS01228">
    <property type="entry name" value="COF_1"/>
    <property type="match status" value="1"/>
</dbReference>
<dbReference type="NCBIfam" id="TIGR00099">
    <property type="entry name" value="Cof-subfamily"/>
    <property type="match status" value="1"/>
</dbReference>
<dbReference type="GO" id="GO:0000287">
    <property type="term" value="F:magnesium ion binding"/>
    <property type="evidence" value="ECO:0007669"/>
    <property type="project" value="TreeGrafter"/>
</dbReference>
<dbReference type="PANTHER" id="PTHR10000:SF25">
    <property type="entry name" value="PHOSPHATASE YKRA-RELATED"/>
    <property type="match status" value="1"/>
</dbReference>
<dbReference type="InterPro" id="IPR023214">
    <property type="entry name" value="HAD_sf"/>
</dbReference>
<dbReference type="PANTHER" id="PTHR10000">
    <property type="entry name" value="PHOSPHOSERINE PHOSPHATASE"/>
    <property type="match status" value="1"/>
</dbReference>
<dbReference type="EMBL" id="SPPK01000002">
    <property type="protein sequence ID" value="TFU89699.1"/>
    <property type="molecule type" value="Genomic_DNA"/>
</dbReference>
<name>A0A4Y9IP88_9BACT</name>
<dbReference type="RefSeq" id="WP_135104699.1">
    <property type="nucleotide sequence ID" value="NZ_JADGKW010000002.1"/>
</dbReference>
<sequence length="265" mass="29491">MTKAIFFDIDGTLLSFKTHSVPQSTIDAINEVKRQGIKVFVATGRLRKQIQNLGDLEFDGFITVNGAYCVTTDHDVIFKKLIPKEELKSLIEYQQNEVKFPLAFMLNEGSFVNYIDSNVEKIANLVKVNVPPVRNLEELIDQEVLQVNLYVDHALEKRIMNEALVSCHASRWHPTFADVNIKGINKSTGIDKFLEHFGIHKSETMAFGDGGNDIEMLRHVAIGIAMGNAGDDVKAAADYVTDDIDDNGVANALRHFGLVKGNKSL</sequence>
<evidence type="ECO:0000313" key="2">
    <source>
        <dbReference type="Proteomes" id="UP000298285"/>
    </source>
</evidence>
<dbReference type="InterPro" id="IPR006379">
    <property type="entry name" value="HAD-SF_hydro_IIB"/>
</dbReference>
<dbReference type="PROSITE" id="PS01229">
    <property type="entry name" value="COF_2"/>
    <property type="match status" value="1"/>
</dbReference>
<dbReference type="OrthoDB" id="9814970at2"/>
<comment type="caution">
    <text evidence="1">The sequence shown here is derived from an EMBL/GenBank/DDBJ whole genome shotgun (WGS) entry which is preliminary data.</text>
</comment>
<dbReference type="InterPro" id="IPR036412">
    <property type="entry name" value="HAD-like_sf"/>
</dbReference>
<evidence type="ECO:0000313" key="1">
    <source>
        <dbReference type="EMBL" id="TFU89699.1"/>
    </source>
</evidence>
<dbReference type="SFLD" id="SFLDG01140">
    <property type="entry name" value="C2.B:_Phosphomannomutase_and_P"/>
    <property type="match status" value="1"/>
</dbReference>
<accession>A0A4Y9IP88</accession>
<dbReference type="Gene3D" id="3.30.1240.10">
    <property type="match status" value="1"/>
</dbReference>
<gene>
    <name evidence="1" type="ORF">E4T88_06700</name>
</gene>
<dbReference type="Gene3D" id="3.40.50.1000">
    <property type="entry name" value="HAD superfamily/HAD-like"/>
    <property type="match status" value="1"/>
</dbReference>
<keyword evidence="1" id="KW-0378">Hydrolase</keyword>
<dbReference type="AlphaFoldDB" id="A0A4Y9IP88"/>
<protein>
    <submittedName>
        <fullName evidence="1">Cof-type HAD-IIB family hydrolase</fullName>
    </submittedName>
</protein>
<dbReference type="SFLD" id="SFLDS00003">
    <property type="entry name" value="Haloacid_Dehalogenase"/>
    <property type="match status" value="1"/>
</dbReference>
<proteinExistence type="predicted"/>